<evidence type="ECO:0000256" key="5">
    <source>
        <dbReference type="ARBA" id="ARBA00037900"/>
    </source>
</evidence>
<keyword evidence="3" id="KW-0479">Metal-binding</keyword>
<gene>
    <name evidence="9" type="ORF">B1812_05080</name>
</gene>
<organism evidence="9 10">
    <name type="scientific">Methylocystis bryophila</name>
    <dbReference type="NCBI Taxonomy" id="655015"/>
    <lineage>
        <taxon>Bacteria</taxon>
        <taxon>Pseudomonadati</taxon>
        <taxon>Pseudomonadota</taxon>
        <taxon>Alphaproteobacteria</taxon>
        <taxon>Hyphomicrobiales</taxon>
        <taxon>Methylocystaceae</taxon>
        <taxon>Methylocystis</taxon>
    </lineage>
</organism>
<reference evidence="9 10" key="1">
    <citation type="submission" date="2017-02" db="EMBL/GenBank/DDBJ databases">
        <authorList>
            <person name="Peterson S.W."/>
        </authorList>
    </citation>
    <scope>NUCLEOTIDE SEQUENCE [LARGE SCALE GENOMIC DNA]</scope>
    <source>
        <strain evidence="9 10">S285</strain>
    </source>
</reference>
<evidence type="ECO:0000256" key="6">
    <source>
        <dbReference type="ARBA" id="ARBA00039017"/>
    </source>
</evidence>
<evidence type="ECO:0000313" key="10">
    <source>
        <dbReference type="Proteomes" id="UP000193978"/>
    </source>
</evidence>
<dbReference type="Gene3D" id="3.40.50.850">
    <property type="entry name" value="Isochorismatase-like"/>
    <property type="match status" value="1"/>
</dbReference>
<comment type="similarity">
    <text evidence="1">Belongs to the isochorismatase family.</text>
</comment>
<dbReference type="InterPro" id="IPR052347">
    <property type="entry name" value="Isochorismatase_Nicotinamidase"/>
</dbReference>
<sequence length="195" mass="20409">MSFGQDDALIVLDLQRDFCAGGALAIAGADKIAPKINQLIDEATAAGAMVVASRDWHPKGHVSFAARGGPWPEHCVAGSEGAKFHAQLCLPDNALIVTKGADLDKDQYSVFDETGLVEQLHGRGTRRVFLCGLALDVCVRASALQAVQAGFETHVMLSATRPITQAGGEATIREMTNAGIVVEHGDPDDTTAGCA</sequence>
<dbReference type="SUPFAM" id="SSF52499">
    <property type="entry name" value="Isochorismatase-like hydrolases"/>
    <property type="match status" value="1"/>
</dbReference>
<dbReference type="GO" id="GO:0019363">
    <property type="term" value="P:pyridine nucleotide biosynthetic process"/>
    <property type="evidence" value="ECO:0007669"/>
    <property type="project" value="UniProtKB-KW"/>
</dbReference>
<dbReference type="AlphaFoldDB" id="A0A1W6MSR9"/>
<dbReference type="PANTHER" id="PTHR11080:SF2">
    <property type="entry name" value="LD05707P"/>
    <property type="match status" value="1"/>
</dbReference>
<keyword evidence="2" id="KW-0662">Pyridine nucleotide biosynthesis</keyword>
<dbReference type="GO" id="GO:0008936">
    <property type="term" value="F:nicotinamidase activity"/>
    <property type="evidence" value="ECO:0007669"/>
    <property type="project" value="UniProtKB-EC"/>
</dbReference>
<evidence type="ECO:0000256" key="2">
    <source>
        <dbReference type="ARBA" id="ARBA00022642"/>
    </source>
</evidence>
<dbReference type="Proteomes" id="UP000193978">
    <property type="component" value="Chromosome"/>
</dbReference>
<dbReference type="KEGG" id="mbry:B1812_05080"/>
<evidence type="ECO:0000313" key="9">
    <source>
        <dbReference type="EMBL" id="ARN80539.1"/>
    </source>
</evidence>
<evidence type="ECO:0000256" key="7">
    <source>
        <dbReference type="ARBA" id="ARBA00043224"/>
    </source>
</evidence>
<comment type="pathway">
    <text evidence="5">Cofactor biosynthesis; nicotinate biosynthesis; nicotinate from nicotinamide: step 1/1.</text>
</comment>
<name>A0A1W6MSR9_9HYPH</name>
<keyword evidence="4" id="KW-0378">Hydrolase</keyword>
<proteinExistence type="inferred from homology"/>
<evidence type="ECO:0000256" key="3">
    <source>
        <dbReference type="ARBA" id="ARBA00022723"/>
    </source>
</evidence>
<evidence type="ECO:0000259" key="8">
    <source>
        <dbReference type="Pfam" id="PF00857"/>
    </source>
</evidence>
<evidence type="ECO:0000256" key="1">
    <source>
        <dbReference type="ARBA" id="ARBA00006336"/>
    </source>
</evidence>
<dbReference type="InterPro" id="IPR036380">
    <property type="entry name" value="Isochorismatase-like_sf"/>
</dbReference>
<dbReference type="EC" id="3.5.1.19" evidence="6"/>
<dbReference type="STRING" id="655015.B1812_05080"/>
<dbReference type="OrthoDB" id="9791276at2"/>
<dbReference type="RefSeq" id="WP_085770611.1">
    <property type="nucleotide sequence ID" value="NZ_AP027149.1"/>
</dbReference>
<dbReference type="EMBL" id="CP019948">
    <property type="protein sequence ID" value="ARN80539.1"/>
    <property type="molecule type" value="Genomic_DNA"/>
</dbReference>
<dbReference type="PANTHER" id="PTHR11080">
    <property type="entry name" value="PYRAZINAMIDASE/NICOTINAMIDASE"/>
    <property type="match status" value="1"/>
</dbReference>
<evidence type="ECO:0000256" key="4">
    <source>
        <dbReference type="ARBA" id="ARBA00022801"/>
    </source>
</evidence>
<feature type="domain" description="Isochorismatase-like" evidence="8">
    <location>
        <begin position="8"/>
        <end position="182"/>
    </location>
</feature>
<keyword evidence="10" id="KW-1185">Reference proteome</keyword>
<protein>
    <recommendedName>
        <fullName evidence="6">nicotinamidase</fullName>
        <ecNumber evidence="6">3.5.1.19</ecNumber>
    </recommendedName>
    <alternativeName>
        <fullName evidence="7">Nicotinamide deamidase</fullName>
    </alternativeName>
</protein>
<dbReference type="Pfam" id="PF00857">
    <property type="entry name" value="Isochorismatase"/>
    <property type="match status" value="1"/>
</dbReference>
<dbReference type="GO" id="GO:0046872">
    <property type="term" value="F:metal ion binding"/>
    <property type="evidence" value="ECO:0007669"/>
    <property type="project" value="UniProtKB-KW"/>
</dbReference>
<accession>A0A1W6MSR9</accession>
<dbReference type="InterPro" id="IPR000868">
    <property type="entry name" value="Isochorismatase-like_dom"/>
</dbReference>